<dbReference type="GO" id="GO:0004867">
    <property type="term" value="F:serine-type endopeptidase inhibitor activity"/>
    <property type="evidence" value="ECO:0007669"/>
    <property type="project" value="UniProtKB-KW"/>
</dbReference>
<dbReference type="PROSITE" id="PS50279">
    <property type="entry name" value="BPTI_KUNITZ_2"/>
    <property type="match status" value="1"/>
</dbReference>
<evidence type="ECO:0000313" key="9">
    <source>
        <dbReference type="EMBL" id="SNX34487.1"/>
    </source>
</evidence>
<dbReference type="GO" id="GO:0005615">
    <property type="term" value="C:extracellular space"/>
    <property type="evidence" value="ECO:0007669"/>
    <property type="project" value="TreeGrafter"/>
</dbReference>
<keyword evidence="6" id="KW-1015">Disulfide bond</keyword>
<protein>
    <submittedName>
        <fullName evidence="9">U2-Liphistoxin-Lth1a_1</fullName>
    </submittedName>
</protein>
<evidence type="ECO:0000256" key="7">
    <source>
        <dbReference type="SAM" id="SignalP"/>
    </source>
</evidence>
<dbReference type="Pfam" id="PF00014">
    <property type="entry name" value="Kunitz_BPTI"/>
    <property type="match status" value="1"/>
</dbReference>
<dbReference type="AlphaFoldDB" id="A0A4Q8K5D7"/>
<dbReference type="EMBL" id="HAHM01000165">
    <property type="protein sequence ID" value="SNX34487.1"/>
    <property type="molecule type" value="Transcribed_RNA"/>
</dbReference>
<evidence type="ECO:0000256" key="1">
    <source>
        <dbReference type="ARBA" id="ARBA00004613"/>
    </source>
</evidence>
<keyword evidence="4 7" id="KW-0732">Signal</keyword>
<evidence type="ECO:0000256" key="2">
    <source>
        <dbReference type="ARBA" id="ARBA00022525"/>
    </source>
</evidence>
<proteinExistence type="predicted"/>
<dbReference type="InterPro" id="IPR036880">
    <property type="entry name" value="Kunitz_BPTI_sf"/>
</dbReference>
<evidence type="ECO:0000259" key="8">
    <source>
        <dbReference type="PROSITE" id="PS50279"/>
    </source>
</evidence>
<dbReference type="Gene3D" id="4.10.410.10">
    <property type="entry name" value="Pancreatic trypsin inhibitor Kunitz domain"/>
    <property type="match status" value="1"/>
</dbReference>
<reference evidence="9" key="1">
    <citation type="submission" date="2017-05" db="EMBL/GenBank/DDBJ databases">
        <authorList>
            <person name="QRISCLOUD D."/>
        </authorList>
    </citation>
    <scope>NUCLEOTIDE SEQUENCE</scope>
</reference>
<accession>A0A4Q8K5D7</accession>
<reference evidence="9" key="2">
    <citation type="submission" date="2019-05" db="EMBL/GenBank/DDBJ databases">
        <title>Unravelling the molecular evolution of spider venoms.</title>
        <authorList>
            <person name="Pineda S."/>
        </authorList>
    </citation>
    <scope>NUCLEOTIDE SEQUENCE</scope>
</reference>
<name>A0A4Q8K5D7_9ARAC</name>
<feature type="signal peptide" evidence="7">
    <location>
        <begin position="1"/>
        <end position="32"/>
    </location>
</feature>
<dbReference type="CDD" id="cd00109">
    <property type="entry name" value="Kunitz-type"/>
    <property type="match status" value="1"/>
</dbReference>
<dbReference type="InterPro" id="IPR002223">
    <property type="entry name" value="Kunitz_BPTI"/>
</dbReference>
<feature type="domain" description="BPTI/Kunitz inhibitor" evidence="8">
    <location>
        <begin position="43"/>
        <end position="92"/>
    </location>
</feature>
<keyword evidence="5" id="KW-0722">Serine protease inhibitor</keyword>
<dbReference type="PRINTS" id="PR00759">
    <property type="entry name" value="BASICPTASE"/>
</dbReference>
<keyword evidence="3" id="KW-0646">Protease inhibitor</keyword>
<feature type="chain" id="PRO_5020690845" evidence="7">
    <location>
        <begin position="33"/>
        <end position="100"/>
    </location>
</feature>
<evidence type="ECO:0000256" key="3">
    <source>
        <dbReference type="ARBA" id="ARBA00022690"/>
    </source>
</evidence>
<keyword evidence="2" id="KW-0964">Secreted</keyword>
<dbReference type="PANTHER" id="PTHR10083">
    <property type="entry name" value="KUNITZ-TYPE PROTEASE INHIBITOR-RELATED"/>
    <property type="match status" value="1"/>
</dbReference>
<dbReference type="PROSITE" id="PS00280">
    <property type="entry name" value="BPTI_KUNITZ_1"/>
    <property type="match status" value="1"/>
</dbReference>
<evidence type="ECO:0000256" key="4">
    <source>
        <dbReference type="ARBA" id="ARBA00022729"/>
    </source>
</evidence>
<dbReference type="SMART" id="SM00131">
    <property type="entry name" value="KU"/>
    <property type="match status" value="1"/>
</dbReference>
<dbReference type="InterPro" id="IPR050098">
    <property type="entry name" value="TFPI/VKTCI-like"/>
</dbReference>
<comment type="subcellular location">
    <subcellularLocation>
        <location evidence="1">Secreted</location>
    </subcellularLocation>
</comment>
<dbReference type="PANTHER" id="PTHR10083:SF374">
    <property type="entry name" value="BPTI_KUNITZ INHIBITOR DOMAIN-CONTAINING PROTEIN"/>
    <property type="match status" value="1"/>
</dbReference>
<organism evidence="9">
    <name type="scientific">Liphistius thaleban</name>
    <dbReference type="NCBI Taxonomy" id="1905330"/>
    <lineage>
        <taxon>Eukaryota</taxon>
        <taxon>Metazoa</taxon>
        <taxon>Ecdysozoa</taxon>
        <taxon>Arthropoda</taxon>
        <taxon>Chelicerata</taxon>
        <taxon>Arachnida</taxon>
        <taxon>Araneae</taxon>
        <taxon>Mesothelae</taxon>
        <taxon>Liphistiidae</taxon>
        <taxon>Liphistius</taxon>
    </lineage>
</organism>
<evidence type="ECO:0000256" key="6">
    <source>
        <dbReference type="ARBA" id="ARBA00023157"/>
    </source>
</evidence>
<sequence length="100" mass="11047">MNRRQSTRGVCRRSAQMNSLPLFVSLWMVVVASSPRGFVGDPCRLPPEAGPCYASFPRFYHAGGGQCRPFVYGGCRGNQNNFQTLEECRATCAGRGHFRG</sequence>
<dbReference type="SUPFAM" id="SSF57362">
    <property type="entry name" value="BPTI-like"/>
    <property type="match status" value="1"/>
</dbReference>
<evidence type="ECO:0000256" key="5">
    <source>
        <dbReference type="ARBA" id="ARBA00022900"/>
    </source>
</evidence>
<dbReference type="FunFam" id="4.10.410.10:FF:000020">
    <property type="entry name" value="Collagen, type VI, alpha 3"/>
    <property type="match status" value="1"/>
</dbReference>
<dbReference type="InterPro" id="IPR020901">
    <property type="entry name" value="Prtase_inh_Kunz-CS"/>
</dbReference>